<sequence length="306" mass="35118">MKEVIYNIFLMWEDNVCSAIRYATHEVEMDDEAAIKFLQSSIQADLHASKKFKLNTSFTVDEYSARMRLGQGHWLYDPVFTALGAGEQPLHVATQVVNNIAQIHFSSTIGDPDIYLREDMTDGISMPDWLIKYTKGTTIDLSKLINDDYFLAIKLTFNAKLYVSSMKLLLSAIDSLAYIEYGDQPAIFEKWLTTYADISHLGITPKELWEMRNGLLHMTNLNSREVSKKRVRQISFSVGTRDFHERDGIHYFSFHGLIQAYAVALVKWLETYNSDTEKRVDFVDRYDKTISDSRLAVYINSVAASE</sequence>
<dbReference type="Proteomes" id="UP000317730">
    <property type="component" value="Unassembled WGS sequence"/>
</dbReference>
<protein>
    <submittedName>
        <fullName evidence="1">Uncharacterized protein</fullName>
    </submittedName>
</protein>
<organism evidence="1 2">
    <name type="scientific">Acetobacter peroxydans</name>
    <dbReference type="NCBI Taxonomy" id="104098"/>
    <lineage>
        <taxon>Bacteria</taxon>
        <taxon>Pseudomonadati</taxon>
        <taxon>Pseudomonadota</taxon>
        <taxon>Alphaproteobacteria</taxon>
        <taxon>Acetobacterales</taxon>
        <taxon>Acetobacteraceae</taxon>
        <taxon>Acetobacter</taxon>
    </lineage>
</organism>
<evidence type="ECO:0000313" key="1">
    <source>
        <dbReference type="EMBL" id="GEB85196.1"/>
    </source>
</evidence>
<proteinExistence type="predicted"/>
<reference evidence="1 2" key="1">
    <citation type="submission" date="2019-06" db="EMBL/GenBank/DDBJ databases">
        <title>Whole genome shotgun sequence of Acetobacter peroxydans NBRC 13755.</title>
        <authorList>
            <person name="Hosoyama A."/>
            <person name="Uohara A."/>
            <person name="Ohji S."/>
            <person name="Ichikawa N."/>
        </authorList>
    </citation>
    <scope>NUCLEOTIDE SEQUENCE [LARGE SCALE GENOMIC DNA]</scope>
    <source>
        <strain evidence="1 2">NBRC 13755</strain>
    </source>
</reference>
<gene>
    <name evidence="1" type="ORF">APE01nite_09930</name>
</gene>
<keyword evidence="2" id="KW-1185">Reference proteome</keyword>
<name>A0A4Y3TS33_9PROT</name>
<evidence type="ECO:0000313" key="2">
    <source>
        <dbReference type="Proteomes" id="UP000317730"/>
    </source>
</evidence>
<dbReference type="RefSeq" id="WP_141375230.1">
    <property type="nucleotide sequence ID" value="NZ_BAPL01000024.1"/>
</dbReference>
<dbReference type="EMBL" id="BJMV01000004">
    <property type="protein sequence ID" value="GEB85196.1"/>
    <property type="molecule type" value="Genomic_DNA"/>
</dbReference>
<dbReference type="AlphaFoldDB" id="A0A4Y3TS33"/>
<comment type="caution">
    <text evidence="1">The sequence shown here is derived from an EMBL/GenBank/DDBJ whole genome shotgun (WGS) entry which is preliminary data.</text>
</comment>
<dbReference type="OrthoDB" id="8265552at2"/>
<accession>A0A4Y3TS33</accession>